<comment type="caution">
    <text evidence="1">The sequence shown here is derived from an EMBL/GenBank/DDBJ whole genome shotgun (WGS) entry which is preliminary data.</text>
</comment>
<dbReference type="Proteomes" id="UP000623250">
    <property type="component" value="Unassembled WGS sequence"/>
</dbReference>
<sequence length="62" mass="6574">MSGGMDSINTNFTQPTLQGDTTQDALEFQKAMFEYATKVSAATTAINTLGNAMKEAASKVPQ</sequence>
<dbReference type="RefSeq" id="WP_155955121.1">
    <property type="nucleotide sequence ID" value="NZ_JAEMUK010000079.1"/>
</dbReference>
<name>A0A8I1KI71_9HYPH</name>
<gene>
    <name evidence="1" type="ORF">JDN41_12845</name>
</gene>
<dbReference type="AlphaFoldDB" id="A0A8I1KI71"/>
<evidence type="ECO:0000313" key="2">
    <source>
        <dbReference type="Proteomes" id="UP000623250"/>
    </source>
</evidence>
<keyword evidence="2" id="KW-1185">Reference proteome</keyword>
<reference evidence="1 2" key="1">
    <citation type="submission" date="2020-12" db="EMBL/GenBank/DDBJ databases">
        <title>Revised draft genomes of Rhodomicrobium vannielii ATCC 17100 and Rhodomicrobium udaipurense JA643.</title>
        <authorList>
            <person name="Conners E.M."/>
            <person name="Davenport E.J."/>
            <person name="Bose A."/>
        </authorList>
    </citation>
    <scope>NUCLEOTIDE SEQUENCE [LARGE SCALE GENOMIC DNA]</scope>
    <source>
        <strain evidence="1 2">JA643</strain>
    </source>
</reference>
<evidence type="ECO:0000313" key="1">
    <source>
        <dbReference type="EMBL" id="MBJ7544435.1"/>
    </source>
</evidence>
<accession>A0A8I1KI71</accession>
<dbReference type="EMBL" id="JAEMUK010000079">
    <property type="protein sequence ID" value="MBJ7544435.1"/>
    <property type="molecule type" value="Genomic_DNA"/>
</dbReference>
<organism evidence="1 2">
    <name type="scientific">Rhodomicrobium udaipurense</name>
    <dbReference type="NCBI Taxonomy" id="1202716"/>
    <lineage>
        <taxon>Bacteria</taxon>
        <taxon>Pseudomonadati</taxon>
        <taxon>Pseudomonadota</taxon>
        <taxon>Alphaproteobacteria</taxon>
        <taxon>Hyphomicrobiales</taxon>
        <taxon>Hyphomicrobiaceae</taxon>
        <taxon>Rhodomicrobium</taxon>
    </lineage>
</organism>
<proteinExistence type="predicted"/>
<protein>
    <submittedName>
        <fullName evidence="1">Uncharacterized protein</fullName>
    </submittedName>
</protein>